<organism evidence="3">
    <name type="scientific">Caenorhabditis remanei</name>
    <name type="common">Caenorhabditis vulgaris</name>
    <dbReference type="NCBI Taxonomy" id="31234"/>
    <lineage>
        <taxon>Eukaryota</taxon>
        <taxon>Metazoa</taxon>
        <taxon>Ecdysozoa</taxon>
        <taxon>Nematoda</taxon>
        <taxon>Chromadorea</taxon>
        <taxon>Rhabditida</taxon>
        <taxon>Rhabditina</taxon>
        <taxon>Rhabditomorpha</taxon>
        <taxon>Rhabditoidea</taxon>
        <taxon>Rhabditidae</taxon>
        <taxon>Peloderinae</taxon>
        <taxon>Caenorhabditis</taxon>
    </lineage>
</organism>
<accession>E3N5D8</accession>
<dbReference type="Pfam" id="PF00646">
    <property type="entry name" value="F-box"/>
    <property type="match status" value="1"/>
</dbReference>
<dbReference type="PANTHER" id="PTHR22899">
    <property type="entry name" value="CYCLIN-RELATED F-BOX FAMILY"/>
    <property type="match status" value="1"/>
</dbReference>
<dbReference type="GeneID" id="9808573"/>
<dbReference type="Pfam" id="PF07735">
    <property type="entry name" value="FBA_2"/>
    <property type="match status" value="1"/>
</dbReference>
<dbReference type="EMBL" id="DS268531">
    <property type="protein sequence ID" value="EFO87159.1"/>
    <property type="molecule type" value="Genomic_DNA"/>
</dbReference>
<dbReference type="PANTHER" id="PTHR22899:SF0">
    <property type="entry name" value="F-BOX ASSOCIATED DOMAIN-CONTAINING PROTEIN-RELATED"/>
    <property type="match status" value="1"/>
</dbReference>
<dbReference type="KEGG" id="crq:GCK72_021225"/>
<dbReference type="PROSITE" id="PS50181">
    <property type="entry name" value="FBOX"/>
    <property type="match status" value="1"/>
</dbReference>
<feature type="domain" description="F-box" evidence="1">
    <location>
        <begin position="4"/>
        <end position="53"/>
    </location>
</feature>
<evidence type="ECO:0000259" key="1">
    <source>
        <dbReference type="PROSITE" id="PS50181"/>
    </source>
</evidence>
<evidence type="ECO:0000313" key="3">
    <source>
        <dbReference type="Proteomes" id="UP000008281"/>
    </source>
</evidence>
<sequence length="387" mass="45317">MTIAFPLLRLPYLVLMPILEQMEFMERISLSILSKRARMFLKLLKMKCKYINLILNDDRLEMTVVFENSEELNVNILMIGYQVVDLRYGHDHISKWPCTLSPLDYVLPIMDVTHCKSIKQFIVFEIPQRDIFLAKLPKILEKLPEIDEVIVDEVIADNTYYISSSDSPLFKVLSIVLPVSSAVTISYHVLKPEDFQEIFKGNFDAVTLTKYWDISYFFDMPNDDMKFALNDLIMTNVRSLELQGPAFTLEDLNLYFKLWMKKKCNPRLEYLVIAIRRWAKSDILNPLLKGLKAVQIPIETKREFRVLGNIKQFTSEVEDEMLNWEFDITRDDGKQATIRIGTHGTVCFYVWPEFAKDTTHIKPNQSSLMRKCSRLSSFYNSCIKHFK</sequence>
<dbReference type="RefSeq" id="XP_003096436.2">
    <property type="nucleotide sequence ID" value="XM_003096388.2"/>
</dbReference>
<gene>
    <name evidence="2" type="ORF">CRE_28952</name>
</gene>
<dbReference type="InterPro" id="IPR012885">
    <property type="entry name" value="F-box_Sdz-33"/>
</dbReference>
<name>E3N5D8_CAERE</name>
<dbReference type="InterPro" id="IPR001810">
    <property type="entry name" value="F-box_dom"/>
</dbReference>
<dbReference type="InterPro" id="IPR053222">
    <property type="entry name" value="Zygotic_Embryogenesis-Asso"/>
</dbReference>
<evidence type="ECO:0000313" key="2">
    <source>
        <dbReference type="EMBL" id="EFO87159.1"/>
    </source>
</evidence>
<dbReference type="CTD" id="9808573"/>
<proteinExistence type="predicted"/>
<dbReference type="InParanoid" id="E3N5D8"/>
<reference evidence="2" key="1">
    <citation type="submission" date="2007-07" db="EMBL/GenBank/DDBJ databases">
        <title>PCAP assembly of the Caenorhabditis remanei genome.</title>
        <authorList>
            <consortium name="The Caenorhabditis remanei Sequencing Consortium"/>
            <person name="Wilson R.K."/>
        </authorList>
    </citation>
    <scope>NUCLEOTIDE SEQUENCE [LARGE SCALE GENOMIC DNA]</scope>
    <source>
        <strain evidence="2">PB4641</strain>
    </source>
</reference>
<dbReference type="AlphaFoldDB" id="E3N5D8"/>
<dbReference type="Proteomes" id="UP000008281">
    <property type="component" value="Unassembled WGS sequence"/>
</dbReference>
<dbReference type="HOGENOM" id="CLU_028840_5_1_1"/>
<protein>
    <recommendedName>
        <fullName evidence="1">F-box domain-containing protein</fullName>
    </recommendedName>
</protein>
<dbReference type="OrthoDB" id="5910664at2759"/>
<keyword evidence="3" id="KW-1185">Reference proteome</keyword>